<feature type="compositionally biased region" description="Polar residues" evidence="1">
    <location>
        <begin position="1"/>
        <end position="10"/>
    </location>
</feature>
<feature type="compositionally biased region" description="Low complexity" evidence="1">
    <location>
        <begin position="84"/>
        <end position="93"/>
    </location>
</feature>
<evidence type="ECO:0000313" key="4">
    <source>
        <dbReference type="Proteomes" id="UP000756132"/>
    </source>
</evidence>
<dbReference type="InterPro" id="IPR054464">
    <property type="entry name" value="ULD_fung"/>
</dbReference>
<feature type="compositionally biased region" description="Basic and acidic residues" evidence="1">
    <location>
        <begin position="114"/>
        <end position="123"/>
    </location>
</feature>
<dbReference type="Pfam" id="PF22893">
    <property type="entry name" value="ULD_2"/>
    <property type="match status" value="1"/>
</dbReference>
<feature type="compositionally biased region" description="Acidic residues" evidence="1">
    <location>
        <begin position="71"/>
        <end position="83"/>
    </location>
</feature>
<dbReference type="RefSeq" id="XP_047761047.1">
    <property type="nucleotide sequence ID" value="XM_047904066.1"/>
</dbReference>
<evidence type="ECO:0000259" key="2">
    <source>
        <dbReference type="Pfam" id="PF22893"/>
    </source>
</evidence>
<feature type="region of interest" description="Disordered" evidence="1">
    <location>
        <begin position="355"/>
        <end position="493"/>
    </location>
</feature>
<evidence type="ECO:0000256" key="1">
    <source>
        <dbReference type="SAM" id="MobiDB-lite"/>
    </source>
</evidence>
<feature type="compositionally biased region" description="Low complexity" evidence="1">
    <location>
        <begin position="687"/>
        <end position="700"/>
    </location>
</feature>
<feature type="region of interest" description="Disordered" evidence="1">
    <location>
        <begin position="1"/>
        <end position="311"/>
    </location>
</feature>
<dbReference type="KEGG" id="ffu:CLAFUR5_04918"/>
<proteinExistence type="predicted"/>
<reference evidence="3" key="2">
    <citation type="journal article" date="2022" name="Microb. Genom.">
        <title>A chromosome-scale genome assembly of the tomato pathogen Cladosporium fulvum reveals a compartmentalized genome architecture and the presence of a dispensable chromosome.</title>
        <authorList>
            <person name="Zaccaron A.Z."/>
            <person name="Chen L.H."/>
            <person name="Samaras A."/>
            <person name="Stergiopoulos I."/>
        </authorList>
    </citation>
    <scope>NUCLEOTIDE SEQUENCE</scope>
    <source>
        <strain evidence="3">Race5_Kim</strain>
    </source>
</reference>
<organism evidence="3 4">
    <name type="scientific">Passalora fulva</name>
    <name type="common">Tomato leaf mold</name>
    <name type="synonym">Cladosporium fulvum</name>
    <dbReference type="NCBI Taxonomy" id="5499"/>
    <lineage>
        <taxon>Eukaryota</taxon>
        <taxon>Fungi</taxon>
        <taxon>Dikarya</taxon>
        <taxon>Ascomycota</taxon>
        <taxon>Pezizomycotina</taxon>
        <taxon>Dothideomycetes</taxon>
        <taxon>Dothideomycetidae</taxon>
        <taxon>Mycosphaerellales</taxon>
        <taxon>Mycosphaerellaceae</taxon>
        <taxon>Fulvia</taxon>
    </lineage>
</organism>
<feature type="region of interest" description="Disordered" evidence="1">
    <location>
        <begin position="634"/>
        <end position="744"/>
    </location>
</feature>
<feature type="compositionally biased region" description="Basic and acidic residues" evidence="1">
    <location>
        <begin position="13"/>
        <end position="24"/>
    </location>
</feature>
<feature type="compositionally biased region" description="Pro residues" evidence="1">
    <location>
        <begin position="670"/>
        <end position="686"/>
    </location>
</feature>
<sequence length="744" mass="81778">MPLQCTTAPKINTKGERPRADSKLRSASIVVSSGSDRIVHVYPERTSSGGSASARSPASSGGSRSFSSEESWSEVEYEDDIDPSDSASRSRQPASRRHTVEARPAPQRRHSSRRVVEREEAPARRQSSRRHHTSRHESHSHSRHGRSTSRRVPSDESSSTVASADDYPPYGHHGMPRGSYAAPMPPGYGRAPPSHGGYPPSMTSAGYPDPYAPPHQALVHRQRPDPFGYPQPNPFAPQSHEANPFSPMSSHESSGYFATDPMSPPEPPQQRHPQPHGPPRPQSFAAPSAFHGSELMAPYHQPMPPYGGYAPPGYPGYPPMHGWPAPVSRGSSPAIRDEKMAAEMAALQELIAKRNDDDGKKKVEKDKEIEALKDLIEKRNDSEGKKKEESSKEIDSLKALIKKHEEESIARQKAWAAEREAEVAARAAEKARAEEEKRRKQEIDDARKKAKEDAEKKAEEAAKKAKDEHEAAAKKAKEEHEMKLAEAEKAKEEADKAKKALEDEIAKNKPTPDSLKPPIKFKDAVGRKFSFPWHLCKSWKGMEGLIKQAFLHVDVIGDHVHQGHYDLTGPDGEIILPQVWDTMVQPDWEITMHLWPMEEEKKKEKAPHSDDLMDPFVNLGMGGMPGLGPDFGMIPHHDLGKKPSKGGKKGESSKKGKKAGSPDIMMVGPDFPPPPPGHHGMPPPPGHFGDPFANLGMDPMMGGGMPKKSDKTKARSKSKSSKEISPLAAWFAGGSLNAKAPRKK</sequence>
<gene>
    <name evidence="3" type="ORF">CLAFUR5_04918</name>
</gene>
<dbReference type="OrthoDB" id="3045089at2759"/>
<dbReference type="EMBL" id="CP090166">
    <property type="protein sequence ID" value="UJO16681.1"/>
    <property type="molecule type" value="Genomic_DNA"/>
</dbReference>
<evidence type="ECO:0000313" key="3">
    <source>
        <dbReference type="EMBL" id="UJO16681.1"/>
    </source>
</evidence>
<dbReference type="AlphaFoldDB" id="A0A9Q8P835"/>
<feature type="compositionally biased region" description="Low complexity" evidence="1">
    <location>
        <begin position="44"/>
        <end position="70"/>
    </location>
</feature>
<protein>
    <recommendedName>
        <fullName evidence="2">Ubiquitin-like domain-containing protein</fullName>
    </recommendedName>
</protein>
<feature type="compositionally biased region" description="Pro residues" evidence="1">
    <location>
        <begin position="262"/>
        <end position="281"/>
    </location>
</feature>
<name>A0A9Q8P835_PASFU</name>
<feature type="domain" description="Ubiquitin-like" evidence="2">
    <location>
        <begin position="516"/>
        <end position="597"/>
    </location>
</feature>
<reference evidence="3" key="1">
    <citation type="submission" date="2021-12" db="EMBL/GenBank/DDBJ databases">
        <authorList>
            <person name="Zaccaron A."/>
            <person name="Stergiopoulos I."/>
        </authorList>
    </citation>
    <scope>NUCLEOTIDE SEQUENCE</scope>
    <source>
        <strain evidence="3">Race5_Kim</strain>
    </source>
</reference>
<dbReference type="GeneID" id="71984796"/>
<keyword evidence="4" id="KW-1185">Reference proteome</keyword>
<dbReference type="Proteomes" id="UP000756132">
    <property type="component" value="Chromosome 4"/>
</dbReference>
<accession>A0A9Q8P835</accession>